<dbReference type="Proteomes" id="UP001147746">
    <property type="component" value="Unassembled WGS sequence"/>
</dbReference>
<keyword evidence="3" id="KW-1185">Reference proteome</keyword>
<feature type="compositionally biased region" description="Acidic residues" evidence="1">
    <location>
        <begin position="46"/>
        <end position="55"/>
    </location>
</feature>
<sequence length="111" mass="12879">MMFLCTSNFDLQEEGFTFLKEFFSIDEIKAAKEEREDSSSQFELDPISDTEEEDTVVEEETQLNEIELDDIGLDESQKIGEPELPLAGNNTRIRVSGRKRKTREDDLFESY</sequence>
<gene>
    <name evidence="2" type="ORF">N7476_004748</name>
</gene>
<name>A0A9W9U4Y9_9EURO</name>
<organism evidence="2 3">
    <name type="scientific">Penicillium atrosanguineum</name>
    <dbReference type="NCBI Taxonomy" id="1132637"/>
    <lineage>
        <taxon>Eukaryota</taxon>
        <taxon>Fungi</taxon>
        <taxon>Dikarya</taxon>
        <taxon>Ascomycota</taxon>
        <taxon>Pezizomycotina</taxon>
        <taxon>Eurotiomycetes</taxon>
        <taxon>Eurotiomycetidae</taxon>
        <taxon>Eurotiales</taxon>
        <taxon>Aspergillaceae</taxon>
        <taxon>Penicillium</taxon>
    </lineage>
</organism>
<comment type="caution">
    <text evidence="2">The sequence shown here is derived from an EMBL/GenBank/DDBJ whole genome shotgun (WGS) entry which is preliminary data.</text>
</comment>
<reference evidence="2" key="1">
    <citation type="submission" date="2022-12" db="EMBL/GenBank/DDBJ databases">
        <authorList>
            <person name="Petersen C."/>
        </authorList>
    </citation>
    <scope>NUCLEOTIDE SEQUENCE</scope>
    <source>
        <strain evidence="2">IBT 21472</strain>
    </source>
</reference>
<dbReference type="EMBL" id="JAPZBO010000004">
    <property type="protein sequence ID" value="KAJ5318328.1"/>
    <property type="molecule type" value="Genomic_DNA"/>
</dbReference>
<reference evidence="2" key="2">
    <citation type="journal article" date="2023" name="IMA Fungus">
        <title>Comparative genomic study of the Penicillium genus elucidates a diverse pangenome and 15 lateral gene transfer events.</title>
        <authorList>
            <person name="Petersen C."/>
            <person name="Sorensen T."/>
            <person name="Nielsen M.R."/>
            <person name="Sondergaard T.E."/>
            <person name="Sorensen J.L."/>
            <person name="Fitzpatrick D.A."/>
            <person name="Frisvad J.C."/>
            <person name="Nielsen K.L."/>
        </authorList>
    </citation>
    <scope>NUCLEOTIDE SEQUENCE</scope>
    <source>
        <strain evidence="2">IBT 21472</strain>
    </source>
</reference>
<dbReference type="AlphaFoldDB" id="A0A9W9U4Y9"/>
<protein>
    <submittedName>
        <fullName evidence="2">Uncharacterized protein</fullName>
    </submittedName>
</protein>
<feature type="region of interest" description="Disordered" evidence="1">
    <location>
        <begin position="79"/>
        <end position="111"/>
    </location>
</feature>
<evidence type="ECO:0000256" key="1">
    <source>
        <dbReference type="SAM" id="MobiDB-lite"/>
    </source>
</evidence>
<evidence type="ECO:0000313" key="2">
    <source>
        <dbReference type="EMBL" id="KAJ5318328.1"/>
    </source>
</evidence>
<accession>A0A9W9U4Y9</accession>
<feature type="region of interest" description="Disordered" evidence="1">
    <location>
        <begin position="34"/>
        <end position="55"/>
    </location>
</feature>
<proteinExistence type="predicted"/>
<evidence type="ECO:0000313" key="3">
    <source>
        <dbReference type="Proteomes" id="UP001147746"/>
    </source>
</evidence>